<evidence type="ECO:0000313" key="2">
    <source>
        <dbReference type="Proteomes" id="UP000289340"/>
    </source>
</evidence>
<gene>
    <name evidence="1" type="ORF">D0Y65_036099</name>
</gene>
<comment type="caution">
    <text evidence="1">The sequence shown here is derived from an EMBL/GenBank/DDBJ whole genome shotgun (WGS) entry which is preliminary data.</text>
</comment>
<accession>A0A445HCV0</accession>
<protein>
    <submittedName>
        <fullName evidence="1">Uncharacterized protein</fullName>
    </submittedName>
</protein>
<dbReference type="EMBL" id="QZWG01000013">
    <property type="protein sequence ID" value="RZB71465.1"/>
    <property type="molecule type" value="Genomic_DNA"/>
</dbReference>
<dbReference type="Proteomes" id="UP000289340">
    <property type="component" value="Chromosome 13"/>
</dbReference>
<sequence length="193" mass="20926">MMPDTVLCTGNGARKMLSNHVSFNAAPLRVIFRGTLPSNSSHNSSQLIRWAWYVMLNSVVNNHDVTDKLSSIILLSGPTGFKAQTKPTKAETALRGKVDVVVNVVVVVFLGIHGAPPSAAPLRRSVRSLLNIPRLVCGVETGAGARAIGARGFRPQEESCSSEAPNWSLLQNLQHPSRPKITFHLIRSLNCKI</sequence>
<dbReference type="AlphaFoldDB" id="A0A445HCV0"/>
<name>A0A445HCV0_GLYSO</name>
<proteinExistence type="predicted"/>
<reference evidence="1 2" key="1">
    <citation type="submission" date="2018-09" db="EMBL/GenBank/DDBJ databases">
        <title>A high-quality reference genome of wild soybean provides a powerful tool to mine soybean genomes.</title>
        <authorList>
            <person name="Xie M."/>
            <person name="Chung C.Y.L."/>
            <person name="Li M.-W."/>
            <person name="Wong F.-L."/>
            <person name="Chan T.-F."/>
            <person name="Lam H.-M."/>
        </authorList>
    </citation>
    <scope>NUCLEOTIDE SEQUENCE [LARGE SCALE GENOMIC DNA]</scope>
    <source>
        <strain evidence="2">cv. W05</strain>
        <tissue evidence="1">Hypocotyl of etiolated seedlings</tissue>
    </source>
</reference>
<organism evidence="1 2">
    <name type="scientific">Glycine soja</name>
    <name type="common">Wild soybean</name>
    <dbReference type="NCBI Taxonomy" id="3848"/>
    <lineage>
        <taxon>Eukaryota</taxon>
        <taxon>Viridiplantae</taxon>
        <taxon>Streptophyta</taxon>
        <taxon>Embryophyta</taxon>
        <taxon>Tracheophyta</taxon>
        <taxon>Spermatophyta</taxon>
        <taxon>Magnoliopsida</taxon>
        <taxon>eudicotyledons</taxon>
        <taxon>Gunneridae</taxon>
        <taxon>Pentapetalae</taxon>
        <taxon>rosids</taxon>
        <taxon>fabids</taxon>
        <taxon>Fabales</taxon>
        <taxon>Fabaceae</taxon>
        <taxon>Papilionoideae</taxon>
        <taxon>50 kb inversion clade</taxon>
        <taxon>NPAAA clade</taxon>
        <taxon>indigoferoid/millettioid clade</taxon>
        <taxon>Phaseoleae</taxon>
        <taxon>Glycine</taxon>
        <taxon>Glycine subgen. Soja</taxon>
    </lineage>
</organism>
<evidence type="ECO:0000313" key="1">
    <source>
        <dbReference type="EMBL" id="RZB71465.1"/>
    </source>
</evidence>
<keyword evidence="2" id="KW-1185">Reference proteome</keyword>